<name>A0A6G1GPJ5_9PEZI</name>
<dbReference type="AlphaFoldDB" id="A0A6G1GPJ5"/>
<keyword evidence="1" id="KW-0812">Transmembrane</keyword>
<dbReference type="OrthoDB" id="18530at2759"/>
<dbReference type="Proteomes" id="UP000800041">
    <property type="component" value="Unassembled WGS sequence"/>
</dbReference>
<proteinExistence type="predicted"/>
<organism evidence="2 3">
    <name type="scientific">Aulographum hederae CBS 113979</name>
    <dbReference type="NCBI Taxonomy" id="1176131"/>
    <lineage>
        <taxon>Eukaryota</taxon>
        <taxon>Fungi</taxon>
        <taxon>Dikarya</taxon>
        <taxon>Ascomycota</taxon>
        <taxon>Pezizomycotina</taxon>
        <taxon>Dothideomycetes</taxon>
        <taxon>Pleosporomycetidae</taxon>
        <taxon>Aulographales</taxon>
        <taxon>Aulographaceae</taxon>
    </lineage>
</organism>
<gene>
    <name evidence="2" type="ORF">K402DRAFT_339832</name>
</gene>
<dbReference type="PANTHER" id="PTHR40368">
    <property type="entry name" value="YALI0F14399P"/>
    <property type="match status" value="1"/>
</dbReference>
<keyword evidence="1" id="KW-1133">Transmembrane helix</keyword>
<accession>A0A6G1GPJ5</accession>
<reference evidence="2" key="1">
    <citation type="journal article" date="2020" name="Stud. Mycol.">
        <title>101 Dothideomycetes genomes: a test case for predicting lifestyles and emergence of pathogens.</title>
        <authorList>
            <person name="Haridas S."/>
            <person name="Albert R."/>
            <person name="Binder M."/>
            <person name="Bloem J."/>
            <person name="Labutti K."/>
            <person name="Salamov A."/>
            <person name="Andreopoulos B."/>
            <person name="Baker S."/>
            <person name="Barry K."/>
            <person name="Bills G."/>
            <person name="Bluhm B."/>
            <person name="Cannon C."/>
            <person name="Castanera R."/>
            <person name="Culley D."/>
            <person name="Daum C."/>
            <person name="Ezra D."/>
            <person name="Gonzalez J."/>
            <person name="Henrissat B."/>
            <person name="Kuo A."/>
            <person name="Liang C."/>
            <person name="Lipzen A."/>
            <person name="Lutzoni F."/>
            <person name="Magnuson J."/>
            <person name="Mondo S."/>
            <person name="Nolan M."/>
            <person name="Ohm R."/>
            <person name="Pangilinan J."/>
            <person name="Park H.-J."/>
            <person name="Ramirez L."/>
            <person name="Alfaro M."/>
            <person name="Sun H."/>
            <person name="Tritt A."/>
            <person name="Yoshinaga Y."/>
            <person name="Zwiers L.-H."/>
            <person name="Turgeon B."/>
            <person name="Goodwin S."/>
            <person name="Spatafora J."/>
            <person name="Crous P."/>
            <person name="Grigoriev I."/>
        </authorList>
    </citation>
    <scope>NUCLEOTIDE SEQUENCE</scope>
    <source>
        <strain evidence="2">CBS 113979</strain>
    </source>
</reference>
<evidence type="ECO:0000313" key="3">
    <source>
        <dbReference type="Proteomes" id="UP000800041"/>
    </source>
</evidence>
<evidence type="ECO:0000256" key="1">
    <source>
        <dbReference type="SAM" id="Phobius"/>
    </source>
</evidence>
<feature type="transmembrane region" description="Helical" evidence="1">
    <location>
        <begin position="183"/>
        <end position="206"/>
    </location>
</feature>
<dbReference type="EMBL" id="ML977181">
    <property type="protein sequence ID" value="KAF1982752.1"/>
    <property type="molecule type" value="Genomic_DNA"/>
</dbReference>
<keyword evidence="3" id="KW-1185">Reference proteome</keyword>
<evidence type="ECO:0000313" key="2">
    <source>
        <dbReference type="EMBL" id="KAF1982752.1"/>
    </source>
</evidence>
<keyword evidence="1" id="KW-0472">Membrane</keyword>
<feature type="non-terminal residue" evidence="2">
    <location>
        <position position="1"/>
    </location>
</feature>
<protein>
    <submittedName>
        <fullName evidence="2">Uncharacterized protein</fullName>
    </submittedName>
</protein>
<dbReference type="PANTHER" id="PTHR40368:SF1">
    <property type="entry name" value="YALI0F14399P"/>
    <property type="match status" value="1"/>
</dbReference>
<sequence>QITDDEGHLQYVPFFNCNETARPLEFAFGIEKDFNCTLDFISDPMFHLLEFYIHNDAPLTCRIPSRPLLSNAPSANPSVVTEDQVGALGSNSNAYIPLTFALLGTLQLSHLHISNHLNVLLHAAPKRIAKGVVDAGIAYSVSHLDDTKNVRVVIGDPLTLQFSVRWYPTTQLPSGWRGVGGHVFISTMVYAILAFAAGAGVAIVYFRGFDLPRRLKGYGAERLGGGGVEGQRYNGYGYGVGGPPANGYGWRGPGKVD</sequence>